<dbReference type="Proteomes" id="UP000006727">
    <property type="component" value="Chromosome 12"/>
</dbReference>
<dbReference type="AlphaFoldDB" id="A0A2K1JPG6"/>
<dbReference type="InterPro" id="IPR033443">
    <property type="entry name" value="PROP1-like_PPR_dom"/>
</dbReference>
<feature type="repeat" description="PPR" evidence="2">
    <location>
        <begin position="431"/>
        <end position="465"/>
    </location>
</feature>
<feature type="repeat" description="PPR" evidence="2">
    <location>
        <begin position="571"/>
        <end position="605"/>
    </location>
</feature>
<dbReference type="Gene3D" id="1.25.40.10">
    <property type="entry name" value="Tetratricopeptide repeat domain"/>
    <property type="match status" value="5"/>
</dbReference>
<dbReference type="InterPro" id="IPR002885">
    <property type="entry name" value="PPR_rpt"/>
</dbReference>
<dbReference type="Gramene" id="Pp3c12_4690V3.7">
    <property type="protein sequence ID" value="Pp3c12_4690V3.7"/>
    <property type="gene ID" value="Pp3c12_4690"/>
</dbReference>
<gene>
    <name evidence="5" type="primary">LOC112290000</name>
    <name evidence="4" type="ORF">PHYPA_015824</name>
</gene>
<dbReference type="Gramene" id="Pp3c12_4690V3.6">
    <property type="protein sequence ID" value="Pp3c12_4690V3.6"/>
    <property type="gene ID" value="Pp3c12_4690"/>
</dbReference>
<evidence type="ECO:0000259" key="3">
    <source>
        <dbReference type="Pfam" id="PF17177"/>
    </source>
</evidence>
<dbReference type="KEGG" id="ppp:112290000"/>
<feature type="repeat" description="PPR" evidence="2">
    <location>
        <begin position="466"/>
        <end position="500"/>
    </location>
</feature>
<dbReference type="EnsemblPlants" id="Pp3c12_4690V3.1">
    <property type="protein sequence ID" value="Pp3c12_4690V3.1"/>
    <property type="gene ID" value="Pp3c12_4690"/>
</dbReference>
<organism evidence="4">
    <name type="scientific">Physcomitrium patens</name>
    <name type="common">Spreading-leaved earth moss</name>
    <name type="synonym">Physcomitrella patens</name>
    <dbReference type="NCBI Taxonomy" id="3218"/>
    <lineage>
        <taxon>Eukaryota</taxon>
        <taxon>Viridiplantae</taxon>
        <taxon>Streptophyta</taxon>
        <taxon>Embryophyta</taxon>
        <taxon>Bryophyta</taxon>
        <taxon>Bryophytina</taxon>
        <taxon>Bryopsida</taxon>
        <taxon>Funariidae</taxon>
        <taxon>Funariales</taxon>
        <taxon>Funariaceae</taxon>
        <taxon>Physcomitrium</taxon>
    </lineage>
</organism>
<feature type="domain" description="PROP1-like PPR" evidence="3">
    <location>
        <begin position="693"/>
        <end position="833"/>
    </location>
</feature>
<evidence type="ECO:0000313" key="5">
    <source>
        <dbReference type="EnsemblPlants" id="Pp3c12_4690V3.1"/>
    </source>
</evidence>
<proteinExistence type="predicted"/>
<accession>A0A2K1JPG6</accession>
<dbReference type="EnsemblPlants" id="Pp3c12_4690V3.6">
    <property type="protein sequence ID" value="Pp3c12_4690V3.6"/>
    <property type="gene ID" value="Pp3c12_4690"/>
</dbReference>
<feature type="repeat" description="PPR" evidence="2">
    <location>
        <begin position="396"/>
        <end position="430"/>
    </location>
</feature>
<dbReference type="FunCoup" id="A0A2K1JPG6">
    <property type="interactions" value="918"/>
</dbReference>
<dbReference type="EnsemblPlants" id="Pp3c12_4690V3.7">
    <property type="protein sequence ID" value="Pp3c12_4690V3.7"/>
    <property type="gene ID" value="Pp3c12_4690"/>
</dbReference>
<dbReference type="PaxDb" id="3218-PP1S246_41V6.1"/>
<evidence type="ECO:0000256" key="1">
    <source>
        <dbReference type="ARBA" id="ARBA00022737"/>
    </source>
</evidence>
<dbReference type="NCBIfam" id="TIGR00756">
    <property type="entry name" value="PPR"/>
    <property type="match status" value="4"/>
</dbReference>
<dbReference type="Pfam" id="PF13812">
    <property type="entry name" value="PPR_3"/>
    <property type="match status" value="1"/>
</dbReference>
<protein>
    <recommendedName>
        <fullName evidence="3">PROP1-like PPR domain-containing protein</fullName>
    </recommendedName>
</protein>
<dbReference type="Pfam" id="PF17177">
    <property type="entry name" value="PPR_long"/>
    <property type="match status" value="1"/>
</dbReference>
<evidence type="ECO:0000313" key="4">
    <source>
        <dbReference type="EMBL" id="PNR43443.1"/>
    </source>
</evidence>
<reference evidence="5" key="3">
    <citation type="submission" date="2020-12" db="UniProtKB">
        <authorList>
            <consortium name="EnsemblPlants"/>
        </authorList>
    </citation>
    <scope>IDENTIFICATION</scope>
</reference>
<dbReference type="OrthoDB" id="1889774at2759"/>
<dbReference type="PROSITE" id="PS51375">
    <property type="entry name" value="PPR"/>
    <property type="match status" value="7"/>
</dbReference>
<dbReference type="Pfam" id="PF13041">
    <property type="entry name" value="PPR_2"/>
    <property type="match status" value="2"/>
</dbReference>
<evidence type="ECO:0000256" key="2">
    <source>
        <dbReference type="PROSITE-ProRule" id="PRU00708"/>
    </source>
</evidence>
<evidence type="ECO:0000313" key="6">
    <source>
        <dbReference type="Proteomes" id="UP000006727"/>
    </source>
</evidence>
<dbReference type="RefSeq" id="XP_024391600.1">
    <property type="nucleotide sequence ID" value="XM_024535832.2"/>
</dbReference>
<name>A0A2K1JPG6_PHYPA</name>
<dbReference type="EMBL" id="ABEU02000012">
    <property type="protein sequence ID" value="PNR43443.1"/>
    <property type="molecule type" value="Genomic_DNA"/>
</dbReference>
<dbReference type="Pfam" id="PF01535">
    <property type="entry name" value="PPR"/>
    <property type="match status" value="1"/>
</dbReference>
<sequence>MAHILRLLCRGYFVQRHHLVSASSRRFAHTLAESCVPAAESDSSNEFVSTISSLDAQFAEEFDNNNVHAASISSSKDWSRDYQLDKVMTRHLDSAVLGVRRLFDLVKQNKLEEMLVVHDELAEKEKETLHTSMDVVMYSRLMTRIRELRPHYVLPVFQRMLSIGVVPNVVPYTILVQAFMEIVAREDGKGTKVVSATQELYVTRAFELIKEMRGKDILPNKLTYKPIMSWLAAKGNVGQFQELRKLMEDDGVPFDGVFKYYEIQLFLQSRDFERAKSLYLAAKKLDQKLPSSLDSRFLTALAKEDNISVVVDLLPKVIPTIKSSASVVTAMQCLGRHFQRDAALQAFSLLKTKGTSDQQMTFYLNAYIQGFSQAGKLADAINAFRELEIVSQVKGGQHLFNILIDFCCKQGKISQGLDFLDEMQVRNLELSSFSFNPFIREFGRWTMIDEAFEMKAAMLRLGVQPTVVTYNSLISACVKIGDLERACSLFPEMKELGVEANTHCYNPLIQGFAMQGRFDRALAVMRSMDAAGVKPDVNTYRLLIFACSLSKDQDKADQLFAEMQEREIRPDESIYTVMIIVYSKCGNVDRGIEMIRSLEKSGETAGIEAKSAILHGLAVTGRLEEALALYAVFKRERLLPHSYAVGTLLAALGKVGDLDKMFELFEDARGDGKWPFMNLRQRAEHLNIRCINSVLACIRHNQLGRAISFLRKVKEEGIADEGVLFDKIFLHISTGGQDENEMRWLDVNDGFLVINAMRELGLRPSRMSLEALLDGCAALNDSQQAHRVLQEMEREGLQLNIFSMIRVFRAYVAGEDEEKALDLLNQMPEEDLKDSDVRLLLVQILQPHYVAAADSPIAAEALETLPRVREKVDELLGGNMIPDTDIVL</sequence>
<dbReference type="InterPro" id="IPR011990">
    <property type="entry name" value="TPR-like_helical_dom_sf"/>
</dbReference>
<dbReference type="PANTHER" id="PTHR47262">
    <property type="entry name" value="OS02G0132600 PROTEIN"/>
    <property type="match status" value="1"/>
</dbReference>
<dbReference type="GeneID" id="112290000"/>
<keyword evidence="1" id="KW-0677">Repeat</keyword>
<feature type="repeat" description="PPR" evidence="2">
    <location>
        <begin position="536"/>
        <end position="570"/>
    </location>
</feature>
<feature type="repeat" description="PPR" evidence="2">
    <location>
        <begin position="501"/>
        <end position="535"/>
    </location>
</feature>
<dbReference type="PANTHER" id="PTHR47262:SF1">
    <property type="entry name" value="OS02G0132600 PROTEIN"/>
    <property type="match status" value="1"/>
</dbReference>
<dbReference type="Gramene" id="Pp3c12_4690V3.1">
    <property type="protein sequence ID" value="Pp3c12_4690V3.1"/>
    <property type="gene ID" value="Pp3c12_4690"/>
</dbReference>
<reference evidence="4 6" key="1">
    <citation type="journal article" date="2008" name="Science">
        <title>The Physcomitrella genome reveals evolutionary insights into the conquest of land by plants.</title>
        <authorList>
            <person name="Rensing S."/>
            <person name="Lang D."/>
            <person name="Zimmer A."/>
            <person name="Terry A."/>
            <person name="Salamov A."/>
            <person name="Shapiro H."/>
            <person name="Nishiyama T."/>
            <person name="Perroud P.-F."/>
            <person name="Lindquist E."/>
            <person name="Kamisugi Y."/>
            <person name="Tanahashi T."/>
            <person name="Sakakibara K."/>
            <person name="Fujita T."/>
            <person name="Oishi K."/>
            <person name="Shin-I T."/>
            <person name="Kuroki Y."/>
            <person name="Toyoda A."/>
            <person name="Suzuki Y."/>
            <person name="Hashimoto A."/>
            <person name="Yamaguchi K."/>
            <person name="Sugano A."/>
            <person name="Kohara Y."/>
            <person name="Fujiyama A."/>
            <person name="Anterola A."/>
            <person name="Aoki S."/>
            <person name="Ashton N."/>
            <person name="Barbazuk W.B."/>
            <person name="Barker E."/>
            <person name="Bennetzen J."/>
            <person name="Bezanilla M."/>
            <person name="Blankenship R."/>
            <person name="Cho S.H."/>
            <person name="Dutcher S."/>
            <person name="Estelle M."/>
            <person name="Fawcett J.A."/>
            <person name="Gundlach H."/>
            <person name="Hanada K."/>
            <person name="Heyl A."/>
            <person name="Hicks K.A."/>
            <person name="Hugh J."/>
            <person name="Lohr M."/>
            <person name="Mayer K."/>
            <person name="Melkozernov A."/>
            <person name="Murata T."/>
            <person name="Nelson D."/>
            <person name="Pils B."/>
            <person name="Prigge M."/>
            <person name="Reiss B."/>
            <person name="Renner T."/>
            <person name="Rombauts S."/>
            <person name="Rushton P."/>
            <person name="Sanderfoot A."/>
            <person name="Schween G."/>
            <person name="Shiu S.-H."/>
            <person name="Stueber K."/>
            <person name="Theodoulou F.L."/>
            <person name="Tu H."/>
            <person name="Van de Peer Y."/>
            <person name="Verrier P.J."/>
            <person name="Waters E."/>
            <person name="Wood A."/>
            <person name="Yang L."/>
            <person name="Cove D."/>
            <person name="Cuming A."/>
            <person name="Hasebe M."/>
            <person name="Lucas S."/>
            <person name="Mishler D.B."/>
            <person name="Reski R."/>
            <person name="Grigoriev I."/>
            <person name="Quatrano R.S."/>
            <person name="Boore J.L."/>
        </authorList>
    </citation>
    <scope>NUCLEOTIDE SEQUENCE [LARGE SCALE GENOMIC DNA]</scope>
    <source>
        <strain evidence="5 6">cv. Gransden 2004</strain>
    </source>
</reference>
<reference evidence="4 6" key="2">
    <citation type="journal article" date="2018" name="Plant J.">
        <title>The Physcomitrella patens chromosome-scale assembly reveals moss genome structure and evolution.</title>
        <authorList>
            <person name="Lang D."/>
            <person name="Ullrich K.K."/>
            <person name="Murat F."/>
            <person name="Fuchs J."/>
            <person name="Jenkins J."/>
            <person name="Haas F.B."/>
            <person name="Piednoel M."/>
            <person name="Gundlach H."/>
            <person name="Van Bel M."/>
            <person name="Meyberg R."/>
            <person name="Vives C."/>
            <person name="Morata J."/>
            <person name="Symeonidi A."/>
            <person name="Hiss M."/>
            <person name="Muchero W."/>
            <person name="Kamisugi Y."/>
            <person name="Saleh O."/>
            <person name="Blanc G."/>
            <person name="Decker E.L."/>
            <person name="van Gessel N."/>
            <person name="Grimwood J."/>
            <person name="Hayes R.D."/>
            <person name="Graham S.W."/>
            <person name="Gunter L.E."/>
            <person name="McDaniel S.F."/>
            <person name="Hoernstein S.N.W."/>
            <person name="Larsson A."/>
            <person name="Li F.W."/>
            <person name="Perroud P.F."/>
            <person name="Phillips J."/>
            <person name="Ranjan P."/>
            <person name="Rokshar D.S."/>
            <person name="Rothfels C.J."/>
            <person name="Schneider L."/>
            <person name="Shu S."/>
            <person name="Stevenson D.W."/>
            <person name="Thummler F."/>
            <person name="Tillich M."/>
            <person name="Villarreal Aguilar J.C."/>
            <person name="Widiez T."/>
            <person name="Wong G.K."/>
            <person name="Wymore A."/>
            <person name="Zhang Y."/>
            <person name="Zimmer A.D."/>
            <person name="Quatrano R.S."/>
            <person name="Mayer K.F.X."/>
            <person name="Goodstein D."/>
            <person name="Casacuberta J.M."/>
            <person name="Vandepoele K."/>
            <person name="Reski R."/>
            <person name="Cuming A.C."/>
            <person name="Tuskan G.A."/>
            <person name="Maumus F."/>
            <person name="Salse J."/>
            <person name="Schmutz J."/>
            <person name="Rensing S.A."/>
        </authorList>
    </citation>
    <scope>NUCLEOTIDE SEQUENCE [LARGE SCALE GENOMIC DNA]</scope>
    <source>
        <strain evidence="5 6">cv. Gransden 2004</strain>
    </source>
</reference>
<keyword evidence="6" id="KW-1185">Reference proteome</keyword>
<feature type="repeat" description="PPR" evidence="2">
    <location>
        <begin position="765"/>
        <end position="799"/>
    </location>
</feature>